<dbReference type="AlphaFoldDB" id="A0A4Z1DWG6"/>
<dbReference type="EMBL" id="SRRP01000001">
    <property type="protein sequence ID" value="TGN92336.1"/>
    <property type="molecule type" value="Genomic_DNA"/>
</dbReference>
<organism evidence="2 3">
    <name type="scientific">Streptococcus rubneri</name>
    <dbReference type="NCBI Taxonomy" id="1234680"/>
    <lineage>
        <taxon>Bacteria</taxon>
        <taxon>Bacillati</taxon>
        <taxon>Bacillota</taxon>
        <taxon>Bacilli</taxon>
        <taxon>Lactobacillales</taxon>
        <taxon>Streptococcaceae</taxon>
        <taxon>Streptococcus</taxon>
    </lineage>
</organism>
<evidence type="ECO:0000256" key="1">
    <source>
        <dbReference type="SAM" id="Phobius"/>
    </source>
</evidence>
<dbReference type="OrthoDB" id="10018677at2"/>
<gene>
    <name evidence="2" type="ORF">E5S68_05235</name>
</gene>
<reference evidence="2 3" key="1">
    <citation type="submission" date="2019-04" db="EMBL/GenBank/DDBJ databases">
        <title>Genome sequencing of Streptococcus rubneri DSM 26920(T).</title>
        <authorList>
            <person name="Kook J.-K."/>
            <person name="Park S.-N."/>
            <person name="Lim Y.K."/>
        </authorList>
    </citation>
    <scope>NUCLEOTIDE SEQUENCE [LARGE SCALE GENOMIC DNA]</scope>
    <source>
        <strain evidence="2 3">DSM 26920</strain>
    </source>
</reference>
<evidence type="ECO:0000313" key="3">
    <source>
        <dbReference type="Proteomes" id="UP000297986"/>
    </source>
</evidence>
<evidence type="ECO:0008006" key="4">
    <source>
        <dbReference type="Google" id="ProtNLM"/>
    </source>
</evidence>
<evidence type="ECO:0000313" key="2">
    <source>
        <dbReference type="EMBL" id="TGN92336.1"/>
    </source>
</evidence>
<dbReference type="RefSeq" id="WP_135782637.1">
    <property type="nucleotide sequence ID" value="NZ_JASHFX010000001.1"/>
</dbReference>
<feature type="transmembrane region" description="Helical" evidence="1">
    <location>
        <begin position="120"/>
        <end position="139"/>
    </location>
</feature>
<sequence length="181" mass="21503">MHRKNSLIYIMRFAGKEYYLDMIRMKLYVNDQKKPIRFDKWTVGLAFVIGFVILVPYWIHSISVVYKTVLLVVGWLATAKWISRMLTMERDPSFGEFHIEALDKQAEFLLRMKSKLYYKLWIGLALLYASIFHAVHYIIENLPESYCMSLMMFYGVYLCLGQSHILSQRKVHKELTKSLTR</sequence>
<keyword evidence="1" id="KW-1133">Transmembrane helix</keyword>
<keyword evidence="1" id="KW-0812">Transmembrane</keyword>
<dbReference type="Proteomes" id="UP000297986">
    <property type="component" value="Unassembled WGS sequence"/>
</dbReference>
<feature type="transmembrane region" description="Helical" evidence="1">
    <location>
        <begin position="41"/>
        <end position="59"/>
    </location>
</feature>
<keyword evidence="1" id="KW-0472">Membrane</keyword>
<accession>A0A4Z1DWG6</accession>
<feature type="transmembrane region" description="Helical" evidence="1">
    <location>
        <begin position="65"/>
        <end position="83"/>
    </location>
</feature>
<keyword evidence="3" id="KW-1185">Reference proteome</keyword>
<comment type="caution">
    <text evidence="2">The sequence shown here is derived from an EMBL/GenBank/DDBJ whole genome shotgun (WGS) entry which is preliminary data.</text>
</comment>
<name>A0A4Z1DWG6_9STRE</name>
<proteinExistence type="predicted"/>
<protein>
    <recommendedName>
        <fullName evidence="4">DUF443 family protein</fullName>
    </recommendedName>
</protein>
<feature type="transmembrane region" description="Helical" evidence="1">
    <location>
        <begin position="151"/>
        <end position="167"/>
    </location>
</feature>